<dbReference type="GO" id="GO:0022857">
    <property type="term" value="F:transmembrane transporter activity"/>
    <property type="evidence" value="ECO:0007669"/>
    <property type="project" value="TreeGrafter"/>
</dbReference>
<dbReference type="InterPro" id="IPR003593">
    <property type="entry name" value="AAA+_ATPase"/>
</dbReference>
<dbReference type="InterPro" id="IPR027417">
    <property type="entry name" value="P-loop_NTPase"/>
</dbReference>
<dbReference type="KEGG" id="rfs:C1I64_12520"/>
<dbReference type="InterPro" id="IPR017911">
    <property type="entry name" value="MacB-like_ATP-bd"/>
</dbReference>
<dbReference type="PANTHER" id="PTHR24220:SF685">
    <property type="entry name" value="ABC TRANSPORTER RELATED"/>
    <property type="match status" value="1"/>
</dbReference>
<dbReference type="PROSITE" id="PS00211">
    <property type="entry name" value="ABC_TRANSPORTER_1"/>
    <property type="match status" value="1"/>
</dbReference>
<evidence type="ECO:0000259" key="4">
    <source>
        <dbReference type="PROSITE" id="PS50893"/>
    </source>
</evidence>
<dbReference type="SMART" id="SM00382">
    <property type="entry name" value="AAA"/>
    <property type="match status" value="1"/>
</dbReference>
<evidence type="ECO:0000256" key="2">
    <source>
        <dbReference type="ARBA" id="ARBA00022741"/>
    </source>
</evidence>
<dbReference type="GO" id="GO:0016887">
    <property type="term" value="F:ATP hydrolysis activity"/>
    <property type="evidence" value="ECO:0007669"/>
    <property type="project" value="InterPro"/>
</dbReference>
<accession>A0A3T0T2D9</accession>
<name>A0A3T0T2D9_9MICO</name>
<dbReference type="EMBL" id="CP028137">
    <property type="protein sequence ID" value="AZZ52784.1"/>
    <property type="molecule type" value="Genomic_DNA"/>
</dbReference>
<keyword evidence="3 5" id="KW-0067">ATP-binding</keyword>
<dbReference type="AlphaFoldDB" id="A0A3T0T2D9"/>
<gene>
    <name evidence="5" type="ORF">C1I64_12520</name>
</gene>
<dbReference type="Gene3D" id="3.40.50.300">
    <property type="entry name" value="P-loop containing nucleotide triphosphate hydrolases"/>
    <property type="match status" value="1"/>
</dbReference>
<dbReference type="PROSITE" id="PS50893">
    <property type="entry name" value="ABC_TRANSPORTER_2"/>
    <property type="match status" value="1"/>
</dbReference>
<dbReference type="InterPro" id="IPR015854">
    <property type="entry name" value="ABC_transpr_LolD-like"/>
</dbReference>
<proteinExistence type="predicted"/>
<dbReference type="Proteomes" id="UP000285317">
    <property type="component" value="Chromosome"/>
</dbReference>
<dbReference type="SUPFAM" id="SSF52540">
    <property type="entry name" value="P-loop containing nucleoside triphosphate hydrolases"/>
    <property type="match status" value="1"/>
</dbReference>
<dbReference type="GO" id="GO:0005886">
    <property type="term" value="C:plasma membrane"/>
    <property type="evidence" value="ECO:0007669"/>
    <property type="project" value="TreeGrafter"/>
</dbReference>
<dbReference type="InterPro" id="IPR017871">
    <property type="entry name" value="ABC_transporter-like_CS"/>
</dbReference>
<sequence>MIELHDATLTFDDGGSRLTAVDRADLECRPGTVTGLTGPSGSGKSSLLALAATLIRPDSGRVLIDGDDVSRLSRAGAARLRRSRIGIVFQQANLLPALTAREQLLVMDRLGDRRRSSATARADELLAEVGLADRAHARPAQLSGGQRQRVNIARALMNAPSVLLVDEPTSALDTERGAAIVDLIVRLTRERGTATLLVTHEEAHLPRLDRVATMRDGRLSAGEPCAAVPAGRRSAAR</sequence>
<dbReference type="Pfam" id="PF00005">
    <property type="entry name" value="ABC_tran"/>
    <property type="match status" value="1"/>
</dbReference>
<evidence type="ECO:0000256" key="1">
    <source>
        <dbReference type="ARBA" id="ARBA00022448"/>
    </source>
</evidence>
<keyword evidence="1" id="KW-0813">Transport</keyword>
<reference evidence="5 6" key="1">
    <citation type="submission" date="2018-03" db="EMBL/GenBank/DDBJ databases">
        <title>Bacteriophage NCPPB3778 and a type I-E CRISPR drive the evolution of the US Biological Select Agent, Rathayibacter toxicus.</title>
        <authorList>
            <person name="Davis E.W.II."/>
            <person name="Tabima J.F."/>
            <person name="Weisberg A.J."/>
            <person name="Dantas Lopes L."/>
            <person name="Wiseman M.S."/>
            <person name="Wiseman M.S."/>
            <person name="Pupko T."/>
            <person name="Belcher M.S."/>
            <person name="Sechler A.J."/>
            <person name="Tancos M.A."/>
            <person name="Schroeder B.K."/>
            <person name="Murray T.D."/>
            <person name="Luster D.G."/>
            <person name="Schneider W.L."/>
            <person name="Rogers E."/>
            <person name="Andreote F.D."/>
            <person name="Grunwald N.J."/>
            <person name="Putnam M.L."/>
            <person name="Chang J.H."/>
        </authorList>
    </citation>
    <scope>NUCLEOTIDE SEQUENCE [LARGE SCALE GENOMIC DNA]</scope>
    <source>
        <strain evidence="5 6">DSM 15932</strain>
    </source>
</reference>
<dbReference type="GO" id="GO:0005524">
    <property type="term" value="F:ATP binding"/>
    <property type="evidence" value="ECO:0007669"/>
    <property type="project" value="UniProtKB-KW"/>
</dbReference>
<keyword evidence="2" id="KW-0547">Nucleotide-binding</keyword>
<dbReference type="InterPro" id="IPR003439">
    <property type="entry name" value="ABC_transporter-like_ATP-bd"/>
</dbReference>
<feature type="domain" description="ABC transporter" evidence="4">
    <location>
        <begin position="2"/>
        <end position="237"/>
    </location>
</feature>
<dbReference type="CDD" id="cd03255">
    <property type="entry name" value="ABC_MJ0796_LolCDE_FtsE"/>
    <property type="match status" value="1"/>
</dbReference>
<evidence type="ECO:0000313" key="5">
    <source>
        <dbReference type="EMBL" id="AZZ52784.1"/>
    </source>
</evidence>
<evidence type="ECO:0000313" key="6">
    <source>
        <dbReference type="Proteomes" id="UP000285317"/>
    </source>
</evidence>
<organism evidence="5 6">
    <name type="scientific">Rathayibacter festucae DSM 15932</name>
    <dbReference type="NCBI Taxonomy" id="1328866"/>
    <lineage>
        <taxon>Bacteria</taxon>
        <taxon>Bacillati</taxon>
        <taxon>Actinomycetota</taxon>
        <taxon>Actinomycetes</taxon>
        <taxon>Micrococcales</taxon>
        <taxon>Microbacteriaceae</taxon>
        <taxon>Rathayibacter</taxon>
    </lineage>
</organism>
<dbReference type="PANTHER" id="PTHR24220">
    <property type="entry name" value="IMPORT ATP-BINDING PROTEIN"/>
    <property type="match status" value="1"/>
</dbReference>
<dbReference type="RefSeq" id="WP_123705354.1">
    <property type="nucleotide sequence ID" value="NZ_CP028137.1"/>
</dbReference>
<protein>
    <submittedName>
        <fullName evidence="5">ABC transporter ATP-binding protein</fullName>
    </submittedName>
</protein>
<evidence type="ECO:0000256" key="3">
    <source>
        <dbReference type="ARBA" id="ARBA00022840"/>
    </source>
</evidence>